<dbReference type="AlphaFoldDB" id="A0AAD3T0Z0"/>
<protein>
    <submittedName>
        <fullName evidence="1">Uncharacterized protein</fullName>
    </submittedName>
</protein>
<dbReference type="EMBL" id="BSYO01000022">
    <property type="protein sequence ID" value="GMH20709.1"/>
    <property type="molecule type" value="Genomic_DNA"/>
</dbReference>
<comment type="caution">
    <text evidence="1">The sequence shown here is derived from an EMBL/GenBank/DDBJ whole genome shotgun (WGS) entry which is preliminary data.</text>
</comment>
<evidence type="ECO:0000313" key="1">
    <source>
        <dbReference type="EMBL" id="GMH20709.1"/>
    </source>
</evidence>
<proteinExistence type="predicted"/>
<name>A0AAD3T0Z0_NEPGR</name>
<reference evidence="1" key="1">
    <citation type="submission" date="2023-05" db="EMBL/GenBank/DDBJ databases">
        <title>Nepenthes gracilis genome sequencing.</title>
        <authorList>
            <person name="Fukushima K."/>
        </authorList>
    </citation>
    <scope>NUCLEOTIDE SEQUENCE</scope>
    <source>
        <strain evidence="1">SING2019-196</strain>
    </source>
</reference>
<accession>A0AAD3T0Z0</accession>
<dbReference type="Proteomes" id="UP001279734">
    <property type="component" value="Unassembled WGS sequence"/>
</dbReference>
<organism evidence="1 2">
    <name type="scientific">Nepenthes gracilis</name>
    <name type="common">Slender pitcher plant</name>
    <dbReference type="NCBI Taxonomy" id="150966"/>
    <lineage>
        <taxon>Eukaryota</taxon>
        <taxon>Viridiplantae</taxon>
        <taxon>Streptophyta</taxon>
        <taxon>Embryophyta</taxon>
        <taxon>Tracheophyta</taxon>
        <taxon>Spermatophyta</taxon>
        <taxon>Magnoliopsida</taxon>
        <taxon>eudicotyledons</taxon>
        <taxon>Gunneridae</taxon>
        <taxon>Pentapetalae</taxon>
        <taxon>Caryophyllales</taxon>
        <taxon>Nepenthaceae</taxon>
        <taxon>Nepenthes</taxon>
    </lineage>
</organism>
<keyword evidence="2" id="KW-1185">Reference proteome</keyword>
<sequence>MSKVEVMNFGGRWKTGISRFVVQACGCGKLGELSFKSSEGLSNFSDGLSEFLANLCGGGRKGNGKTRKFSATSFTSFKASMCFERVDPSSICLNESKCKRKGRSSAKKEEV</sequence>
<gene>
    <name evidence="1" type="ORF">Nepgr_022550</name>
</gene>
<evidence type="ECO:0000313" key="2">
    <source>
        <dbReference type="Proteomes" id="UP001279734"/>
    </source>
</evidence>